<gene>
    <name evidence="1" type="ORF">RHMOL_Rhmol02G0175400</name>
</gene>
<evidence type="ECO:0000313" key="1">
    <source>
        <dbReference type="EMBL" id="KAI8568153.1"/>
    </source>
</evidence>
<dbReference type="Proteomes" id="UP001062846">
    <property type="component" value="Chromosome 2"/>
</dbReference>
<accession>A0ACC0PTQ0</accession>
<protein>
    <submittedName>
        <fullName evidence="1">Uncharacterized protein</fullName>
    </submittedName>
</protein>
<reference evidence="1" key="1">
    <citation type="submission" date="2022-02" db="EMBL/GenBank/DDBJ databases">
        <title>Plant Genome Project.</title>
        <authorList>
            <person name="Zhang R.-G."/>
        </authorList>
    </citation>
    <scope>NUCLEOTIDE SEQUENCE</scope>
    <source>
        <strain evidence="1">AT1</strain>
    </source>
</reference>
<dbReference type="EMBL" id="CM046389">
    <property type="protein sequence ID" value="KAI8568153.1"/>
    <property type="molecule type" value="Genomic_DNA"/>
</dbReference>
<organism evidence="1 2">
    <name type="scientific">Rhododendron molle</name>
    <name type="common">Chinese azalea</name>
    <name type="synonym">Azalea mollis</name>
    <dbReference type="NCBI Taxonomy" id="49168"/>
    <lineage>
        <taxon>Eukaryota</taxon>
        <taxon>Viridiplantae</taxon>
        <taxon>Streptophyta</taxon>
        <taxon>Embryophyta</taxon>
        <taxon>Tracheophyta</taxon>
        <taxon>Spermatophyta</taxon>
        <taxon>Magnoliopsida</taxon>
        <taxon>eudicotyledons</taxon>
        <taxon>Gunneridae</taxon>
        <taxon>Pentapetalae</taxon>
        <taxon>asterids</taxon>
        <taxon>Ericales</taxon>
        <taxon>Ericaceae</taxon>
        <taxon>Ericoideae</taxon>
        <taxon>Rhodoreae</taxon>
        <taxon>Rhododendron</taxon>
    </lineage>
</organism>
<proteinExistence type="predicted"/>
<evidence type="ECO:0000313" key="2">
    <source>
        <dbReference type="Proteomes" id="UP001062846"/>
    </source>
</evidence>
<comment type="caution">
    <text evidence="1">The sequence shown here is derived from an EMBL/GenBank/DDBJ whole genome shotgun (WGS) entry which is preliminary data.</text>
</comment>
<keyword evidence="2" id="KW-1185">Reference proteome</keyword>
<sequence length="80" mass="9243">MAEQLLQRNKTRRRESNQRCQHPTRGPTLHTTPIPSGQILPHPSPTASQKITSPQLTTNHHSFLRWDMQTMKLILQPNPE</sequence>
<name>A0ACC0PTQ0_RHOML</name>